<dbReference type="KEGG" id="crq:GCK72_000610"/>
<keyword evidence="1" id="KW-0812">Transmembrane</keyword>
<dbReference type="RefSeq" id="XP_053591229.1">
    <property type="nucleotide sequence ID" value="XM_053722584.1"/>
</dbReference>
<feature type="transmembrane region" description="Helical" evidence="1">
    <location>
        <begin position="83"/>
        <end position="105"/>
    </location>
</feature>
<evidence type="ECO:0000313" key="2">
    <source>
        <dbReference type="EMBL" id="KAF1768797.1"/>
    </source>
</evidence>
<evidence type="ECO:0000256" key="1">
    <source>
        <dbReference type="SAM" id="Phobius"/>
    </source>
</evidence>
<dbReference type="Proteomes" id="UP000483820">
    <property type="component" value="Chromosome I"/>
</dbReference>
<proteinExistence type="predicted"/>
<evidence type="ECO:0000313" key="3">
    <source>
        <dbReference type="Proteomes" id="UP000483820"/>
    </source>
</evidence>
<organism evidence="2 3">
    <name type="scientific">Caenorhabditis remanei</name>
    <name type="common">Caenorhabditis vulgaris</name>
    <dbReference type="NCBI Taxonomy" id="31234"/>
    <lineage>
        <taxon>Eukaryota</taxon>
        <taxon>Metazoa</taxon>
        <taxon>Ecdysozoa</taxon>
        <taxon>Nematoda</taxon>
        <taxon>Chromadorea</taxon>
        <taxon>Rhabditida</taxon>
        <taxon>Rhabditina</taxon>
        <taxon>Rhabditomorpha</taxon>
        <taxon>Rhabditoidea</taxon>
        <taxon>Rhabditidae</taxon>
        <taxon>Peloderinae</taxon>
        <taxon>Caenorhabditis</taxon>
    </lineage>
</organism>
<reference evidence="2 3" key="1">
    <citation type="submission" date="2019-12" db="EMBL/GenBank/DDBJ databases">
        <title>Chromosome-level assembly of the Caenorhabditis remanei genome.</title>
        <authorList>
            <person name="Teterina A.A."/>
            <person name="Willis J.H."/>
            <person name="Phillips P.C."/>
        </authorList>
    </citation>
    <scope>NUCLEOTIDE SEQUENCE [LARGE SCALE GENOMIC DNA]</scope>
    <source>
        <strain evidence="2 3">PX506</strain>
        <tissue evidence="2">Whole organism</tissue>
    </source>
</reference>
<comment type="caution">
    <text evidence="2">The sequence shown here is derived from an EMBL/GenBank/DDBJ whole genome shotgun (WGS) entry which is preliminary data.</text>
</comment>
<sequence>MNQCVRAFNNCFFSDTNTVNRIHGLQQGLGLPSVCTSARLIPRRCPYRRHSAAPPAAHFGMSLPQLLKSNHELRMPVVDVELLIGPVLRSLALLTSLHIILLAFFHSSSSHEYLLRIGKAVR</sequence>
<dbReference type="GeneID" id="78773130"/>
<dbReference type="AlphaFoldDB" id="A0A6A5HR61"/>
<gene>
    <name evidence="2" type="ORF">GCK72_000610</name>
</gene>
<protein>
    <submittedName>
        <fullName evidence="2">Uncharacterized protein</fullName>
    </submittedName>
</protein>
<dbReference type="CTD" id="78773130"/>
<keyword evidence="1" id="KW-0472">Membrane</keyword>
<dbReference type="EMBL" id="WUAV01000001">
    <property type="protein sequence ID" value="KAF1768797.1"/>
    <property type="molecule type" value="Genomic_DNA"/>
</dbReference>
<accession>A0A6A5HR61</accession>
<name>A0A6A5HR61_CAERE</name>
<keyword evidence="1" id="KW-1133">Transmembrane helix</keyword>